<sequence>MPTLSALPALSTVLESPVAAKIAAVLLAAAAVPAMVLLITISADFRAQVADHQAQATHQLEECRLTFRENRCLEPVLWTAERCRATQACYRQPVRPPPLTHIVLHLLKTAGGDLVAAFGPATLTVAVLAVGTSVVLLHRAQARA</sequence>
<feature type="transmembrane region" description="Helical" evidence="1">
    <location>
        <begin position="114"/>
        <end position="137"/>
    </location>
</feature>
<keyword evidence="1" id="KW-0812">Transmembrane</keyword>
<keyword evidence="4" id="KW-1185">Reference proteome</keyword>
<dbReference type="Proteomes" id="UP000836402">
    <property type="component" value="Unassembled WGS sequence"/>
</dbReference>
<evidence type="ECO:0000256" key="1">
    <source>
        <dbReference type="SAM" id="Phobius"/>
    </source>
</evidence>
<protein>
    <recommendedName>
        <fullName evidence="2">Brl1/Brr6 domain-containing protein</fullName>
    </recommendedName>
</protein>
<evidence type="ECO:0000313" key="3">
    <source>
        <dbReference type="EMBL" id="CAD6902712.1"/>
    </source>
</evidence>
<dbReference type="Pfam" id="PF10104">
    <property type="entry name" value="Brr6_like_C_C"/>
    <property type="match status" value="1"/>
</dbReference>
<evidence type="ECO:0000259" key="2">
    <source>
        <dbReference type="Pfam" id="PF10104"/>
    </source>
</evidence>
<dbReference type="InterPro" id="IPR018767">
    <property type="entry name" value="Brl1/Brr6_dom"/>
</dbReference>
<comment type="caution">
    <text evidence="3">The sequence shown here is derived from an EMBL/GenBank/DDBJ whole genome shotgun (WGS) entry which is preliminary data.</text>
</comment>
<reference evidence="3" key="1">
    <citation type="submission" date="2020-10" db="EMBL/GenBank/DDBJ databases">
        <authorList>
            <person name="Sedaghatjoo S."/>
        </authorList>
    </citation>
    <scope>NUCLEOTIDE SEQUENCE</scope>
    <source>
        <strain evidence="3">AZH3</strain>
    </source>
</reference>
<proteinExistence type="predicted"/>
<keyword evidence="1" id="KW-0472">Membrane</keyword>
<accession>A0ABN7IIV7</accession>
<organism evidence="3 4">
    <name type="scientific">Tilletia caries</name>
    <name type="common">wheat bunt fungus</name>
    <dbReference type="NCBI Taxonomy" id="13290"/>
    <lineage>
        <taxon>Eukaryota</taxon>
        <taxon>Fungi</taxon>
        <taxon>Dikarya</taxon>
        <taxon>Basidiomycota</taxon>
        <taxon>Ustilaginomycotina</taxon>
        <taxon>Exobasidiomycetes</taxon>
        <taxon>Tilletiales</taxon>
        <taxon>Tilletiaceae</taxon>
        <taxon>Tilletia</taxon>
    </lineage>
</organism>
<evidence type="ECO:0000313" key="4">
    <source>
        <dbReference type="Proteomes" id="UP000836402"/>
    </source>
</evidence>
<dbReference type="EMBL" id="CAJHJG010000468">
    <property type="protein sequence ID" value="CAD6902712.1"/>
    <property type="molecule type" value="Genomic_DNA"/>
</dbReference>
<keyword evidence="1" id="KW-1133">Transmembrane helix</keyword>
<gene>
    <name evidence="3" type="ORF">JKIAZH3_G6679</name>
</gene>
<name>A0ABN7IIV7_9BASI</name>
<feature type="domain" description="Brl1/Brr6" evidence="2">
    <location>
        <begin position="24"/>
        <end position="135"/>
    </location>
</feature>